<keyword evidence="3 4" id="KW-0808">Transferase</keyword>
<comment type="similarity">
    <text evidence="1 4">Belongs to the trimethylamine methyltransferase family.</text>
</comment>
<dbReference type="GO" id="GO:0015948">
    <property type="term" value="P:methanogenesis"/>
    <property type="evidence" value="ECO:0007669"/>
    <property type="project" value="UniProtKB-UniRule"/>
</dbReference>
<evidence type="ECO:0000256" key="3">
    <source>
        <dbReference type="ARBA" id="ARBA00022679"/>
    </source>
</evidence>
<evidence type="ECO:0000256" key="2">
    <source>
        <dbReference type="ARBA" id="ARBA00022603"/>
    </source>
</evidence>
<keyword evidence="2 5" id="KW-0489">Methyltransferase</keyword>
<dbReference type="PIRSF" id="PIRSF037567">
    <property type="entry name" value="MTTB_MeTrfase"/>
    <property type="match status" value="1"/>
</dbReference>
<dbReference type="Gene3D" id="3.20.20.480">
    <property type="entry name" value="Trimethylamine methyltransferase-like"/>
    <property type="match status" value="1"/>
</dbReference>
<dbReference type="InterPro" id="IPR010426">
    <property type="entry name" value="MTTB_MeTrfase"/>
</dbReference>
<dbReference type="GO" id="GO:0032259">
    <property type="term" value="P:methylation"/>
    <property type="evidence" value="ECO:0007669"/>
    <property type="project" value="UniProtKB-KW"/>
</dbReference>
<gene>
    <name evidence="5" type="ORF">ROSMUCSMR3_00669</name>
</gene>
<evidence type="ECO:0000256" key="4">
    <source>
        <dbReference type="PIRNR" id="PIRNR037567"/>
    </source>
</evidence>
<accession>A0A1V0RK90</accession>
<keyword evidence="6" id="KW-1185">Reference proteome</keyword>
<evidence type="ECO:0000313" key="5">
    <source>
        <dbReference type="EMBL" id="ARE82170.1"/>
    </source>
</evidence>
<sequence length="534" mass="57372">MPHAIPTEISCDTPVPPARRARGGRAAMQVRRGTGAGAGVNPLHVPYITRGIPTHDIASEESLEAIIATADRILAEIGIEFREDPETVRLFQQAGGKAREVGPEAWNVTFEPGLIRGLLATAPAEFTQHARNPAKSVRIGGKSMVFAPAYGSPFVMDLDKGRRYGTIEDFQNLIKLAQSSPWLHHSGGTICEPTDIPVNKRHLDMVYAHMRYSDRAFLGSITAPERAEDSIEMCRILFGAEYVDSHCVIMGNFNSTSPLVWDGVSTRGIRAYAAAGQGSIHLPFLLGGAVSPLTMPGAIAQCLAESMVGCALTQLVRPGAPAILGSFLSSMSLRTGSPTFGTPEPALGSLVMGQIARRLKMPLRCAGNFSTSKLPDGQAMTQAMMSMMSAVNGGANFILHSAGFLDGLLSMSYEKLMLDMDMCGALHAWLKGLEVNEDTLAFEALAEKGPGEHMFGCAHTLRHYETAYWDSGLDDNTTYETWSEAGGVDAMTRANGAWKAVLATYEAPPLDAGIEGALCDFIAQRKSEMADAWY</sequence>
<dbReference type="Proteomes" id="UP000192273">
    <property type="component" value="Chromosome"/>
</dbReference>
<evidence type="ECO:0000256" key="1">
    <source>
        <dbReference type="ARBA" id="ARBA00007137"/>
    </source>
</evidence>
<dbReference type="Pfam" id="PF06253">
    <property type="entry name" value="MTTB"/>
    <property type="match status" value="1"/>
</dbReference>
<reference evidence="5 6" key="1">
    <citation type="submission" date="2017-03" db="EMBL/GenBank/DDBJ databases">
        <title>Genome Sequence of Roseovarius mucosus strain SMR3 Isolated from a culture of the Diatom Skeletonema marinoi.</title>
        <authorList>
            <person name="Topel M."/>
            <person name="Pinder M."/>
            <person name="Johansson O.N."/>
            <person name="Kourtchenko O."/>
            <person name="Godhe A."/>
            <person name="Clarke A.K."/>
        </authorList>
    </citation>
    <scope>NUCLEOTIDE SEQUENCE [LARGE SCALE GENOMIC DNA]</scope>
    <source>
        <strain evidence="5 6">SMR3</strain>
    </source>
</reference>
<protein>
    <recommendedName>
        <fullName evidence="4">Methyltransferase</fullName>
        <ecNumber evidence="4">2.1.1.-</ecNumber>
    </recommendedName>
</protein>
<evidence type="ECO:0000313" key="6">
    <source>
        <dbReference type="Proteomes" id="UP000192273"/>
    </source>
</evidence>
<dbReference type="AlphaFoldDB" id="A0A1V0RK90"/>
<dbReference type="EC" id="2.1.1.-" evidence="4"/>
<name>A0A1V0RK90_9RHOB</name>
<dbReference type="GO" id="GO:0008168">
    <property type="term" value="F:methyltransferase activity"/>
    <property type="evidence" value="ECO:0007669"/>
    <property type="project" value="UniProtKB-KW"/>
</dbReference>
<dbReference type="InterPro" id="IPR038601">
    <property type="entry name" value="MttB-like_sf"/>
</dbReference>
<organism evidence="5 6">
    <name type="scientific">Roseovarius mucosus</name>
    <dbReference type="NCBI Taxonomy" id="215743"/>
    <lineage>
        <taxon>Bacteria</taxon>
        <taxon>Pseudomonadati</taxon>
        <taxon>Pseudomonadota</taxon>
        <taxon>Alphaproteobacteria</taxon>
        <taxon>Rhodobacterales</taxon>
        <taxon>Roseobacteraceae</taxon>
        <taxon>Roseovarius</taxon>
    </lineage>
</organism>
<dbReference type="EMBL" id="CP020474">
    <property type="protein sequence ID" value="ARE82170.1"/>
    <property type="molecule type" value="Genomic_DNA"/>
</dbReference>
<dbReference type="KEGG" id="rmm:ROSMUCSMR3_00669"/>
<proteinExistence type="inferred from homology"/>